<evidence type="ECO:0000313" key="2">
    <source>
        <dbReference type="EMBL" id="GHN34702.1"/>
    </source>
</evidence>
<dbReference type="AlphaFoldDB" id="A0ABD0AHU7"/>
<dbReference type="Gene3D" id="3.90.550.10">
    <property type="entry name" value="Spore Coat Polysaccharide Biosynthesis Protein SpsA, Chain A"/>
    <property type="match status" value="1"/>
</dbReference>
<dbReference type="EMBL" id="BNHY01000073">
    <property type="protein sequence ID" value="GHN34702.1"/>
    <property type="molecule type" value="Genomic_DNA"/>
</dbReference>
<dbReference type="Pfam" id="PF00535">
    <property type="entry name" value="Glycos_transf_2"/>
    <property type="match status" value="1"/>
</dbReference>
<dbReference type="Proteomes" id="UP001054884">
    <property type="component" value="Unassembled WGS sequence"/>
</dbReference>
<dbReference type="InterPro" id="IPR001173">
    <property type="entry name" value="Glyco_trans_2-like"/>
</dbReference>
<name>A0ABD0AHU7_9LACO</name>
<evidence type="ECO:0000259" key="1">
    <source>
        <dbReference type="Pfam" id="PF00535"/>
    </source>
</evidence>
<dbReference type="SUPFAM" id="SSF53448">
    <property type="entry name" value="Nucleotide-diphospho-sugar transferases"/>
    <property type="match status" value="1"/>
</dbReference>
<dbReference type="CDD" id="cd04179">
    <property type="entry name" value="DPM_DPG-synthase_like"/>
    <property type="match status" value="1"/>
</dbReference>
<evidence type="ECO:0000313" key="3">
    <source>
        <dbReference type="Proteomes" id="UP001054884"/>
    </source>
</evidence>
<proteinExistence type="predicted"/>
<protein>
    <recommendedName>
        <fullName evidence="1">Glycosyltransferase 2-like domain-containing protein</fullName>
    </recommendedName>
</protein>
<gene>
    <name evidence="2" type="ORF">ME791_18540</name>
</gene>
<sequence>MNNKIAILIPAYEPDRHLLSLVAEIEGEQNLKDLPLIVVDDGTKEQTIFDQLHAKYSQLVILHHAQNKGKGGALKTGFNYIIENMPEVAGIATLDADGQHKVADLKKCLAAFRPDELVLGVRNFNQDVPWRSRFGNQLTSFLVKKTTGSDFQDTQTGLRVIPVSYAQKCLAFPANDYAFEFDMLLAAKENGLAVKQVTISTVYEEGNPTSHFHVLRDSCKIYWRFAKFAISSLSSAAIRGICPPGPLPVSG</sequence>
<feature type="domain" description="Glycosyltransferase 2-like" evidence="1">
    <location>
        <begin position="8"/>
        <end position="148"/>
    </location>
</feature>
<organism evidence="2 3">
    <name type="scientific">Lactobacillus delbrueckii</name>
    <dbReference type="NCBI Taxonomy" id="1584"/>
    <lineage>
        <taxon>Bacteria</taxon>
        <taxon>Bacillati</taxon>
        <taxon>Bacillota</taxon>
        <taxon>Bacilli</taxon>
        <taxon>Lactobacillales</taxon>
        <taxon>Lactobacillaceae</taxon>
        <taxon>Lactobacillus</taxon>
    </lineage>
</organism>
<reference evidence="2 3" key="1">
    <citation type="journal article" date="2022" name="J. Dairy Sci.">
        <title>Genetic diversity of Lactobacillus delbrueckii isolated from raw milk in Hokkaido, Japan.</title>
        <authorList>
            <person name="Tsuchihashi H."/>
            <person name="Ichikawa A."/>
            <person name="Takeda M."/>
            <person name="Koizumi A."/>
            <person name="Mizoguchi C."/>
            <person name="Ishida T."/>
            <person name="Kimura K."/>
        </authorList>
    </citation>
    <scope>NUCLEOTIDE SEQUENCE [LARGE SCALE GENOMIC DNA]</scope>
    <source>
        <strain evidence="2 3">ME-791</strain>
    </source>
</reference>
<dbReference type="PANTHER" id="PTHR10859">
    <property type="entry name" value="GLYCOSYL TRANSFERASE"/>
    <property type="match status" value="1"/>
</dbReference>
<accession>A0ABD0AHU7</accession>
<comment type="caution">
    <text evidence="2">The sequence shown here is derived from an EMBL/GenBank/DDBJ whole genome shotgun (WGS) entry which is preliminary data.</text>
</comment>
<dbReference type="InterPro" id="IPR029044">
    <property type="entry name" value="Nucleotide-diphossugar_trans"/>
</dbReference>
<dbReference type="PANTHER" id="PTHR10859:SF114">
    <property type="entry name" value="DOLICHOL-PHOSPHATE MANNOSYLTRANSFERASE"/>
    <property type="match status" value="1"/>
</dbReference>
<dbReference type="RefSeq" id="WP_236162110.1">
    <property type="nucleotide sequence ID" value="NZ_BNHY01000073.1"/>
</dbReference>